<accession>A0A482W4Q0</accession>
<reference evidence="1 2" key="1">
    <citation type="submission" date="2017-03" db="EMBL/GenBank/DDBJ databases">
        <title>Genome of the blue death feigning beetle - Asbolus verrucosus.</title>
        <authorList>
            <person name="Rider S.D."/>
        </authorList>
    </citation>
    <scope>NUCLEOTIDE SEQUENCE [LARGE SCALE GENOMIC DNA]</scope>
    <source>
        <strain evidence="1">Butters</strain>
        <tissue evidence="1">Head and leg muscle</tissue>
    </source>
</reference>
<proteinExistence type="predicted"/>
<evidence type="ECO:0000313" key="2">
    <source>
        <dbReference type="Proteomes" id="UP000292052"/>
    </source>
</evidence>
<dbReference type="Proteomes" id="UP000292052">
    <property type="component" value="Unassembled WGS sequence"/>
</dbReference>
<organism evidence="1 2">
    <name type="scientific">Asbolus verrucosus</name>
    <name type="common">Desert ironclad beetle</name>
    <dbReference type="NCBI Taxonomy" id="1661398"/>
    <lineage>
        <taxon>Eukaryota</taxon>
        <taxon>Metazoa</taxon>
        <taxon>Ecdysozoa</taxon>
        <taxon>Arthropoda</taxon>
        <taxon>Hexapoda</taxon>
        <taxon>Insecta</taxon>
        <taxon>Pterygota</taxon>
        <taxon>Neoptera</taxon>
        <taxon>Endopterygota</taxon>
        <taxon>Coleoptera</taxon>
        <taxon>Polyphaga</taxon>
        <taxon>Cucujiformia</taxon>
        <taxon>Tenebrionidae</taxon>
        <taxon>Pimeliinae</taxon>
        <taxon>Asbolus</taxon>
    </lineage>
</organism>
<gene>
    <name evidence="1" type="ORF">BDFB_010067</name>
</gene>
<dbReference type="OrthoDB" id="6744998at2759"/>
<dbReference type="AlphaFoldDB" id="A0A482W4Q0"/>
<comment type="caution">
    <text evidence="1">The sequence shown here is derived from an EMBL/GenBank/DDBJ whole genome shotgun (WGS) entry which is preliminary data.</text>
</comment>
<dbReference type="EMBL" id="QDEB01033730">
    <property type="protein sequence ID" value="RZC39518.1"/>
    <property type="molecule type" value="Genomic_DNA"/>
</dbReference>
<evidence type="ECO:0000313" key="1">
    <source>
        <dbReference type="EMBL" id="RZC39518.1"/>
    </source>
</evidence>
<name>A0A482W4Q0_ASBVE</name>
<sequence length="332" mass="38528">MWSCDRGSLKSSGPIVHVLNGDYPEADVKRMSLNGLERLVAKLVQCTAEAVGAKGTNKPKWWPNGLVFNHLIDLGLEDEREVKLALKQLIVNCSQFFRERTEWNDENRKGRKRPRTERVGAAKRYRAFVQLPPKAFEPFLPMEERREPATAGAPTKDQFLRYFRLNSKRCKMGQAVRPAVHVAAAKITNCTHIPFSSDVGRIMAAREHHHMPEELKLKRLERSEWYTNKAAPRAGEVEYETCVYREPNHTHTYKIPKRQQYQKGHSFHNPEFLARFCTPLFVKLVRLDLEKVKSERDEVKKRLVVMIGNTEKLCCDVKNERILRTSPRLRNV</sequence>
<protein>
    <submittedName>
        <fullName evidence="1">Uncharacterized protein</fullName>
    </submittedName>
</protein>
<keyword evidence="2" id="KW-1185">Reference proteome</keyword>